<dbReference type="EMBL" id="SHNO01000001">
    <property type="protein sequence ID" value="MCX2977442.1"/>
    <property type="molecule type" value="Genomic_DNA"/>
</dbReference>
<feature type="transmembrane region" description="Helical" evidence="5">
    <location>
        <begin position="6"/>
        <end position="27"/>
    </location>
</feature>
<dbReference type="Pfam" id="PF02535">
    <property type="entry name" value="Zip"/>
    <property type="match status" value="1"/>
</dbReference>
<dbReference type="PANTHER" id="PTHR11040">
    <property type="entry name" value="ZINC/IRON TRANSPORTER"/>
    <property type="match status" value="1"/>
</dbReference>
<dbReference type="Proteomes" id="UP001143304">
    <property type="component" value="Unassembled WGS sequence"/>
</dbReference>
<keyword evidence="2 5" id="KW-0812">Transmembrane</keyword>
<keyword evidence="7" id="KW-1185">Reference proteome</keyword>
<evidence type="ECO:0008006" key="8">
    <source>
        <dbReference type="Google" id="ProtNLM"/>
    </source>
</evidence>
<evidence type="ECO:0000256" key="2">
    <source>
        <dbReference type="ARBA" id="ARBA00022692"/>
    </source>
</evidence>
<feature type="transmembrane region" description="Helical" evidence="5">
    <location>
        <begin position="146"/>
        <end position="167"/>
    </location>
</feature>
<comment type="subcellular location">
    <subcellularLocation>
        <location evidence="1">Membrane</location>
        <topology evidence="1">Multi-pass membrane protein</topology>
    </subcellularLocation>
</comment>
<comment type="caution">
    <text evidence="6">The sequence shown here is derived from an EMBL/GenBank/DDBJ whole genome shotgun (WGS) entry which is preliminary data.</text>
</comment>
<name>A0ABT3T582_9GAMM</name>
<reference evidence="6" key="1">
    <citation type="submission" date="2019-02" db="EMBL/GenBank/DDBJ databases">
        <authorList>
            <person name="Li S.-H."/>
        </authorList>
    </citation>
    <scope>NUCLEOTIDE SEQUENCE</scope>
    <source>
        <strain evidence="6">IMCC11814</strain>
    </source>
</reference>
<feature type="transmembrane region" description="Helical" evidence="5">
    <location>
        <begin position="188"/>
        <end position="206"/>
    </location>
</feature>
<proteinExistence type="predicted"/>
<evidence type="ECO:0000256" key="5">
    <source>
        <dbReference type="SAM" id="Phobius"/>
    </source>
</evidence>
<dbReference type="PANTHER" id="PTHR11040:SF44">
    <property type="entry name" value="PROTEIN ZNTC-RELATED"/>
    <property type="match status" value="1"/>
</dbReference>
<dbReference type="InterPro" id="IPR003689">
    <property type="entry name" value="ZIP"/>
</dbReference>
<feature type="transmembrane region" description="Helical" evidence="5">
    <location>
        <begin position="39"/>
        <end position="57"/>
    </location>
</feature>
<feature type="transmembrane region" description="Helical" evidence="5">
    <location>
        <begin position="112"/>
        <end position="134"/>
    </location>
</feature>
<evidence type="ECO:0000256" key="1">
    <source>
        <dbReference type="ARBA" id="ARBA00004141"/>
    </source>
</evidence>
<evidence type="ECO:0000313" key="7">
    <source>
        <dbReference type="Proteomes" id="UP001143304"/>
    </source>
</evidence>
<evidence type="ECO:0000256" key="4">
    <source>
        <dbReference type="ARBA" id="ARBA00023136"/>
    </source>
</evidence>
<sequence length="278" mass="29661">MTLSPGLLLIFYCVAIAGFSLLGGLLPRWIRMTHTRTQVIMSLVSGLMLGVAFYHLLPHSTALLGGAHGVDTAVWWLMIGLIVMLLLLRVFHFHQHDFSHEEEQHHHHEERGVAAAHGLSWMGIAFGLGLHTLIDGVALGAMMHGGATHGSVIGLGVFLAILLHKPLDAISIVTVMEAGGWSRSARTTTNLIFALMCPLGALMFYYGVDIIGGSEQVVAAALAFSAGAFICIALGDLLPEVHFHSHDKLKLSVAFLLGIALAFAIGSVEPPGIHLAAH</sequence>
<feature type="transmembrane region" description="Helical" evidence="5">
    <location>
        <begin position="251"/>
        <end position="268"/>
    </location>
</feature>
<keyword evidence="4 5" id="KW-0472">Membrane</keyword>
<evidence type="ECO:0000256" key="3">
    <source>
        <dbReference type="ARBA" id="ARBA00022989"/>
    </source>
</evidence>
<accession>A0ABT3T582</accession>
<feature type="transmembrane region" description="Helical" evidence="5">
    <location>
        <begin position="73"/>
        <end position="91"/>
    </location>
</feature>
<keyword evidence="3 5" id="KW-1133">Transmembrane helix</keyword>
<evidence type="ECO:0000313" key="6">
    <source>
        <dbReference type="EMBL" id="MCX2977442.1"/>
    </source>
</evidence>
<protein>
    <recommendedName>
        <fullName evidence="8">Zinc transporter ZupT</fullName>
    </recommendedName>
</protein>
<feature type="transmembrane region" description="Helical" evidence="5">
    <location>
        <begin position="218"/>
        <end position="239"/>
    </location>
</feature>
<organism evidence="6 7">
    <name type="scientific">Candidatus Marimicrobium litorale</name>
    <dbReference type="NCBI Taxonomy" id="2518991"/>
    <lineage>
        <taxon>Bacteria</taxon>
        <taxon>Pseudomonadati</taxon>
        <taxon>Pseudomonadota</taxon>
        <taxon>Gammaproteobacteria</taxon>
        <taxon>Cellvibrionales</taxon>
        <taxon>Halieaceae</taxon>
        <taxon>Marimicrobium</taxon>
    </lineage>
</organism>
<dbReference type="RefSeq" id="WP_279249163.1">
    <property type="nucleotide sequence ID" value="NZ_SHNO01000001.1"/>
</dbReference>
<gene>
    <name evidence="6" type="ORF">EYC82_08750</name>
</gene>